<accession>A0A371BZD8</accession>
<dbReference type="VEuPathDB" id="FungiDB:YALI1_F34095g"/>
<evidence type="ECO:0000313" key="1">
    <source>
        <dbReference type="EMBL" id="RDW23447.1"/>
    </source>
</evidence>
<name>A0A371BZD8_YARLL</name>
<organism evidence="1 2">
    <name type="scientific">Yarrowia lipolytica</name>
    <name type="common">Candida lipolytica</name>
    <dbReference type="NCBI Taxonomy" id="4952"/>
    <lineage>
        <taxon>Eukaryota</taxon>
        <taxon>Fungi</taxon>
        <taxon>Dikarya</taxon>
        <taxon>Ascomycota</taxon>
        <taxon>Saccharomycotina</taxon>
        <taxon>Dipodascomycetes</taxon>
        <taxon>Dipodascales</taxon>
        <taxon>Dipodascales incertae sedis</taxon>
        <taxon>Yarrowia</taxon>
    </lineage>
</organism>
<evidence type="ECO:0000313" key="2">
    <source>
        <dbReference type="Proteomes" id="UP000256601"/>
    </source>
</evidence>
<protein>
    <submittedName>
        <fullName evidence="1">Uncharacterized protein</fullName>
    </submittedName>
</protein>
<dbReference type="EMBL" id="KZ859085">
    <property type="protein sequence ID" value="RDW23447.1"/>
    <property type="molecule type" value="Genomic_DNA"/>
</dbReference>
<dbReference type="VEuPathDB" id="FungiDB:YALI0_F26675g"/>
<reference evidence="1 2" key="1">
    <citation type="submission" date="2018-07" db="EMBL/GenBank/DDBJ databases">
        <title>Draft Genome Assemblies for Five Robust Yarrowia lipolytica Strains Exhibiting High Lipid Production and Pentose Sugar Utilization and Sugar Alcohol Secretion from Undetoxified Lignocellulosic Biomass Hydrolysates.</title>
        <authorList>
            <consortium name="DOE Joint Genome Institute"/>
            <person name="Walker C."/>
            <person name="Ryu S."/>
            <person name="Na H."/>
            <person name="Zane M."/>
            <person name="LaButti K."/>
            <person name="Lipzen A."/>
            <person name="Haridas S."/>
            <person name="Barry K."/>
            <person name="Grigoriev I.V."/>
            <person name="Quarterman J."/>
            <person name="Slininger P."/>
            <person name="Dien B."/>
            <person name="Trinh C.T."/>
        </authorList>
    </citation>
    <scope>NUCLEOTIDE SEQUENCE [LARGE SCALE GENOMIC DNA]</scope>
    <source>
        <strain evidence="1 2">YB392</strain>
    </source>
</reference>
<proteinExistence type="predicted"/>
<dbReference type="Proteomes" id="UP000256601">
    <property type="component" value="Unassembled WGS sequence"/>
</dbReference>
<gene>
    <name evidence="1" type="ORF">B0I71DRAFT_135973</name>
</gene>
<sequence>MLRQSRRLFCTSQRVLKKRESPLQTAFGNDDPYDDGFFHIGGNNYKVKNPIKPSTLNIPKRWPKMATDEQQDVVDYLEDQMRGDWKIMTPEEKQAGEYGRGEPTLRV</sequence>
<dbReference type="AlphaFoldDB" id="A0A371BZD8"/>